<protein>
    <submittedName>
        <fullName evidence="3">Uncharacterized protein</fullName>
    </submittedName>
</protein>
<dbReference type="SUPFAM" id="SSF81665">
    <property type="entry name" value="Calcium ATPase, transmembrane domain M"/>
    <property type="match status" value="1"/>
</dbReference>
<proteinExistence type="predicted"/>
<dbReference type="EMBL" id="WJXA01000002">
    <property type="protein sequence ID" value="KAF7151414.1"/>
    <property type="molecule type" value="Genomic_DNA"/>
</dbReference>
<keyword evidence="2" id="KW-0812">Transmembrane</keyword>
<dbReference type="Gene3D" id="1.20.1110.10">
    <property type="entry name" value="Calcium-transporting ATPase, transmembrane domain"/>
    <property type="match status" value="1"/>
</dbReference>
<evidence type="ECO:0000313" key="4">
    <source>
        <dbReference type="Proteomes" id="UP000626092"/>
    </source>
</evidence>
<name>A0A834HCJ3_RHOSS</name>
<dbReference type="GO" id="GO:0005388">
    <property type="term" value="F:P-type calcium transporter activity"/>
    <property type="evidence" value="ECO:0007669"/>
    <property type="project" value="TreeGrafter"/>
</dbReference>
<dbReference type="InterPro" id="IPR023298">
    <property type="entry name" value="ATPase_P-typ_TM_dom_sf"/>
</dbReference>
<evidence type="ECO:0000256" key="1">
    <source>
        <dbReference type="ARBA" id="ARBA00022842"/>
    </source>
</evidence>
<feature type="transmembrane region" description="Helical" evidence="2">
    <location>
        <begin position="60"/>
        <end position="81"/>
    </location>
</feature>
<reference evidence="3" key="1">
    <citation type="submission" date="2019-11" db="EMBL/GenBank/DDBJ databases">
        <authorList>
            <person name="Liu Y."/>
            <person name="Hou J."/>
            <person name="Li T.-Q."/>
            <person name="Guan C.-H."/>
            <person name="Wu X."/>
            <person name="Wu H.-Z."/>
            <person name="Ling F."/>
            <person name="Zhang R."/>
            <person name="Shi X.-G."/>
            <person name="Ren J.-P."/>
            <person name="Chen E.-F."/>
            <person name="Sun J.-M."/>
        </authorList>
    </citation>
    <scope>NUCLEOTIDE SEQUENCE</scope>
    <source>
        <strain evidence="3">Adult_tree_wgs_1</strain>
        <tissue evidence="3">Leaves</tissue>
    </source>
</reference>
<keyword evidence="2" id="KW-0472">Membrane</keyword>
<comment type="caution">
    <text evidence="3">The sequence shown here is derived from an EMBL/GenBank/DDBJ whole genome shotgun (WGS) entry which is preliminary data.</text>
</comment>
<dbReference type="OrthoDB" id="3352408at2759"/>
<dbReference type="PANTHER" id="PTHR24093:SF434">
    <property type="entry name" value="CALCIUM-TRANSPORTING ATPASE 13, PLASMA MEMBRANE-TYPE-RELATED"/>
    <property type="match status" value="1"/>
</dbReference>
<keyword evidence="4" id="KW-1185">Reference proteome</keyword>
<evidence type="ECO:0000256" key="2">
    <source>
        <dbReference type="SAM" id="Phobius"/>
    </source>
</evidence>
<dbReference type="GO" id="GO:0005886">
    <property type="term" value="C:plasma membrane"/>
    <property type="evidence" value="ECO:0007669"/>
    <property type="project" value="TreeGrafter"/>
</dbReference>
<accession>A0A834HCJ3</accession>
<keyword evidence="1" id="KW-0460">Magnesium</keyword>
<dbReference type="PANTHER" id="PTHR24093">
    <property type="entry name" value="CATION TRANSPORTING ATPASE"/>
    <property type="match status" value="1"/>
</dbReference>
<evidence type="ECO:0000313" key="3">
    <source>
        <dbReference type="EMBL" id="KAF7151414.1"/>
    </source>
</evidence>
<gene>
    <name evidence="3" type="ORF">RHSIM_Rhsim02G0039300</name>
</gene>
<dbReference type="Proteomes" id="UP000626092">
    <property type="component" value="Unassembled WGS sequence"/>
</dbReference>
<sequence>MLCFWEEEFDRAYKWVTSGNGRMLVTSVGMNTTLGEIITTSIDSDEHTPLKYKLSKLTSSIGKVVLSIAFLVQVILLIRYFTGNQKDMNGNAEYNGSKTKAYDILNSVFDIIAAPVTTLVDAIPAGLQWL</sequence>
<keyword evidence="2" id="KW-1133">Transmembrane helix</keyword>
<organism evidence="3 4">
    <name type="scientific">Rhododendron simsii</name>
    <name type="common">Sims's rhododendron</name>
    <dbReference type="NCBI Taxonomy" id="118357"/>
    <lineage>
        <taxon>Eukaryota</taxon>
        <taxon>Viridiplantae</taxon>
        <taxon>Streptophyta</taxon>
        <taxon>Embryophyta</taxon>
        <taxon>Tracheophyta</taxon>
        <taxon>Spermatophyta</taxon>
        <taxon>Magnoliopsida</taxon>
        <taxon>eudicotyledons</taxon>
        <taxon>Gunneridae</taxon>
        <taxon>Pentapetalae</taxon>
        <taxon>asterids</taxon>
        <taxon>Ericales</taxon>
        <taxon>Ericaceae</taxon>
        <taxon>Ericoideae</taxon>
        <taxon>Rhodoreae</taxon>
        <taxon>Rhododendron</taxon>
    </lineage>
</organism>
<dbReference type="AlphaFoldDB" id="A0A834HCJ3"/>